<sequence length="386" mass="42996">MLAKHGETSSTSLRVFSLLSTIWLATIVIANAGELPNDASTTIVNETNISRTLAVDRGEDKAEARTKGETLLGVEPSTRIAEWSNRGPFVRGRDSYLEALRHSRTSSDPREGVVDAVDGAGSGTFQRRKEQSFAAKRSELSLQTSSGSYSMVPSDSYSLPTRPYSDFSGLRNSYGPPQTQPPRGTYGPPYNDHSLYGGEYTSVGVYSPQPQPAYGVPHVAYGAQHGITESVHLGFPSFDFSWPFALKLNAFTLAKILLKLVIFKMIVKFIAVICLLLFIPKLEIKKTIKKVNMQNNAQDDDDDDEDEGRSLQNANWKVWDGLNLLTLVVNEALRQHEVTNGSRSSECSTLECQVRRAFENDQSWPDYEQLLQNYIMEEARRLRTKS</sequence>
<evidence type="ECO:0000256" key="1">
    <source>
        <dbReference type="SAM" id="MobiDB-lite"/>
    </source>
</evidence>
<evidence type="ECO:0000313" key="4">
    <source>
        <dbReference type="EMBL" id="CAD1472326.1"/>
    </source>
</evidence>
<feature type="region of interest" description="Disordered" evidence="1">
    <location>
        <begin position="102"/>
        <end position="191"/>
    </location>
</feature>
<comment type="caution">
    <text evidence="4">The sequence shown here is derived from an EMBL/GenBank/DDBJ whole genome shotgun (WGS) entry which is preliminary data.</text>
</comment>
<evidence type="ECO:0000313" key="5">
    <source>
        <dbReference type="Proteomes" id="UP000752696"/>
    </source>
</evidence>
<reference evidence="4" key="1">
    <citation type="submission" date="2020-07" db="EMBL/GenBank/DDBJ databases">
        <authorList>
            <person name="Nazaruddin N."/>
        </authorList>
    </citation>
    <scope>NUCLEOTIDE SEQUENCE</scope>
</reference>
<evidence type="ECO:0000256" key="3">
    <source>
        <dbReference type="SAM" id="SignalP"/>
    </source>
</evidence>
<keyword evidence="2" id="KW-0472">Membrane</keyword>
<dbReference type="Proteomes" id="UP000752696">
    <property type="component" value="Unassembled WGS sequence"/>
</dbReference>
<feature type="compositionally biased region" description="Basic and acidic residues" evidence="1">
    <location>
        <begin position="102"/>
        <end position="113"/>
    </location>
</feature>
<feature type="compositionally biased region" description="Basic and acidic residues" evidence="1">
    <location>
        <begin position="127"/>
        <end position="139"/>
    </location>
</feature>
<evidence type="ECO:0000256" key="2">
    <source>
        <dbReference type="SAM" id="Phobius"/>
    </source>
</evidence>
<feature type="chain" id="PRO_5027854781" evidence="3">
    <location>
        <begin position="33"/>
        <end position="386"/>
    </location>
</feature>
<keyword evidence="2" id="KW-0812">Transmembrane</keyword>
<keyword evidence="2" id="KW-1133">Transmembrane helix</keyword>
<name>A0A6V7H0Z3_9HYME</name>
<dbReference type="EMBL" id="CAJDYZ010005220">
    <property type="protein sequence ID" value="CAD1472326.1"/>
    <property type="molecule type" value="Genomic_DNA"/>
</dbReference>
<dbReference type="OrthoDB" id="8122776at2759"/>
<feature type="transmembrane region" description="Helical" evidence="2">
    <location>
        <begin position="256"/>
        <end position="279"/>
    </location>
</feature>
<protein>
    <submittedName>
        <fullName evidence="4">Uncharacterized protein</fullName>
    </submittedName>
</protein>
<gene>
    <name evidence="4" type="ORF">MHI_LOCUS286834</name>
</gene>
<accession>A0A6V7H0Z3</accession>
<organism evidence="4 5">
    <name type="scientific">Heterotrigona itama</name>
    <dbReference type="NCBI Taxonomy" id="395501"/>
    <lineage>
        <taxon>Eukaryota</taxon>
        <taxon>Metazoa</taxon>
        <taxon>Ecdysozoa</taxon>
        <taxon>Arthropoda</taxon>
        <taxon>Hexapoda</taxon>
        <taxon>Insecta</taxon>
        <taxon>Pterygota</taxon>
        <taxon>Neoptera</taxon>
        <taxon>Endopterygota</taxon>
        <taxon>Hymenoptera</taxon>
        <taxon>Apocrita</taxon>
        <taxon>Aculeata</taxon>
        <taxon>Apoidea</taxon>
        <taxon>Anthophila</taxon>
        <taxon>Apidae</taxon>
        <taxon>Heterotrigona</taxon>
    </lineage>
</organism>
<proteinExistence type="predicted"/>
<keyword evidence="3" id="KW-0732">Signal</keyword>
<dbReference type="AlphaFoldDB" id="A0A6V7H0Z3"/>
<feature type="signal peptide" evidence="3">
    <location>
        <begin position="1"/>
        <end position="32"/>
    </location>
</feature>
<feature type="compositionally biased region" description="Polar residues" evidence="1">
    <location>
        <begin position="140"/>
        <end position="159"/>
    </location>
</feature>
<keyword evidence="5" id="KW-1185">Reference proteome</keyword>